<keyword evidence="2" id="KW-1185">Reference proteome</keyword>
<sequence>MARRSKTWEWVESRRLAVDTVRSLNVTVKKLKIKKIAPCPGEESYTALTIDHNSFIFSEETVVQFKAEKTTQSTLKHNRPVAKRKKIQTGDGRAIAVSLSHTLYDVL</sequence>
<comment type="caution">
    <text evidence="1">The sequence shown here is derived from an EMBL/GenBank/DDBJ whole genome shotgun (WGS) entry which is preliminary data.</text>
</comment>
<proteinExistence type="predicted"/>
<protein>
    <submittedName>
        <fullName evidence="1">Uncharacterized protein</fullName>
    </submittedName>
</protein>
<organism evidence="1 2">
    <name type="scientific">Eumeta variegata</name>
    <name type="common">Bagworm moth</name>
    <name type="synonym">Eumeta japonica</name>
    <dbReference type="NCBI Taxonomy" id="151549"/>
    <lineage>
        <taxon>Eukaryota</taxon>
        <taxon>Metazoa</taxon>
        <taxon>Ecdysozoa</taxon>
        <taxon>Arthropoda</taxon>
        <taxon>Hexapoda</taxon>
        <taxon>Insecta</taxon>
        <taxon>Pterygota</taxon>
        <taxon>Neoptera</taxon>
        <taxon>Endopterygota</taxon>
        <taxon>Lepidoptera</taxon>
        <taxon>Glossata</taxon>
        <taxon>Ditrysia</taxon>
        <taxon>Tineoidea</taxon>
        <taxon>Psychidae</taxon>
        <taxon>Oiketicinae</taxon>
        <taxon>Eumeta</taxon>
    </lineage>
</organism>
<reference evidence="1 2" key="1">
    <citation type="journal article" date="2019" name="Commun. Biol.">
        <title>The bagworm genome reveals a unique fibroin gene that provides high tensile strength.</title>
        <authorList>
            <person name="Kono N."/>
            <person name="Nakamura H."/>
            <person name="Ohtoshi R."/>
            <person name="Tomita M."/>
            <person name="Numata K."/>
            <person name="Arakawa K."/>
        </authorList>
    </citation>
    <scope>NUCLEOTIDE SEQUENCE [LARGE SCALE GENOMIC DNA]</scope>
</reference>
<name>A0A4C1UI97_EUMVA</name>
<evidence type="ECO:0000313" key="1">
    <source>
        <dbReference type="EMBL" id="GBP26138.1"/>
    </source>
</evidence>
<evidence type="ECO:0000313" key="2">
    <source>
        <dbReference type="Proteomes" id="UP000299102"/>
    </source>
</evidence>
<gene>
    <name evidence="1" type="ORF">EVAR_74900_1</name>
</gene>
<dbReference type="Proteomes" id="UP000299102">
    <property type="component" value="Unassembled WGS sequence"/>
</dbReference>
<dbReference type="AlphaFoldDB" id="A0A4C1UI97"/>
<accession>A0A4C1UI97</accession>
<dbReference type="EMBL" id="BGZK01000177">
    <property type="protein sequence ID" value="GBP26138.1"/>
    <property type="molecule type" value="Genomic_DNA"/>
</dbReference>